<proteinExistence type="predicted"/>
<gene>
    <name evidence="2" type="ORF">S03H2_65534</name>
</gene>
<comment type="caution">
    <text evidence="2">The sequence shown here is derived from an EMBL/GenBank/DDBJ whole genome shotgun (WGS) entry which is preliminary data.</text>
</comment>
<feature type="transmembrane region" description="Helical" evidence="1">
    <location>
        <begin position="6"/>
        <end position="25"/>
    </location>
</feature>
<organism evidence="2">
    <name type="scientific">marine sediment metagenome</name>
    <dbReference type="NCBI Taxonomy" id="412755"/>
    <lineage>
        <taxon>unclassified sequences</taxon>
        <taxon>metagenomes</taxon>
        <taxon>ecological metagenomes</taxon>
    </lineage>
</organism>
<dbReference type="AlphaFoldDB" id="X1J0E5"/>
<protein>
    <submittedName>
        <fullName evidence="2">Uncharacterized protein</fullName>
    </submittedName>
</protein>
<name>X1J0E5_9ZZZZ</name>
<keyword evidence="1" id="KW-0812">Transmembrane</keyword>
<accession>X1J0E5</accession>
<keyword evidence="1" id="KW-0472">Membrane</keyword>
<dbReference type="EMBL" id="BARU01042680">
    <property type="protein sequence ID" value="GAH87442.1"/>
    <property type="molecule type" value="Genomic_DNA"/>
</dbReference>
<keyword evidence="1" id="KW-1133">Transmembrane helix</keyword>
<sequence>MKDKTIALISIGAMITAIEIAAINADMNGQLFLSSIGALATIFGYF</sequence>
<evidence type="ECO:0000256" key="1">
    <source>
        <dbReference type="SAM" id="Phobius"/>
    </source>
</evidence>
<feature type="non-terminal residue" evidence="2">
    <location>
        <position position="46"/>
    </location>
</feature>
<reference evidence="2" key="1">
    <citation type="journal article" date="2014" name="Front. Microbiol.">
        <title>High frequency of phylogenetically diverse reductive dehalogenase-homologous genes in deep subseafloor sedimentary metagenomes.</title>
        <authorList>
            <person name="Kawai M."/>
            <person name="Futagami T."/>
            <person name="Toyoda A."/>
            <person name="Takaki Y."/>
            <person name="Nishi S."/>
            <person name="Hori S."/>
            <person name="Arai W."/>
            <person name="Tsubouchi T."/>
            <person name="Morono Y."/>
            <person name="Uchiyama I."/>
            <person name="Ito T."/>
            <person name="Fujiyama A."/>
            <person name="Inagaki F."/>
            <person name="Takami H."/>
        </authorList>
    </citation>
    <scope>NUCLEOTIDE SEQUENCE</scope>
    <source>
        <strain evidence="2">Expedition CK06-06</strain>
    </source>
</reference>
<evidence type="ECO:0000313" key="2">
    <source>
        <dbReference type="EMBL" id="GAH87442.1"/>
    </source>
</evidence>